<dbReference type="Gene3D" id="3.90.1600.10">
    <property type="entry name" value="Palm domain of DNA polymerase"/>
    <property type="match status" value="1"/>
</dbReference>
<proteinExistence type="predicted"/>
<dbReference type="OrthoDB" id="394423at2"/>
<reference evidence="1" key="1">
    <citation type="submission" date="2020-08" db="EMBL/GenBank/DDBJ databases">
        <title>Changes in the skin microbiome associated with squamous cell carcinoma in transplant recipients.</title>
        <authorList>
            <person name="Zaugg J."/>
            <person name="Krueger A."/>
            <person name="Lachner N."/>
        </authorList>
    </citation>
    <scope>NUCLEOTIDE SEQUENCE</scope>
    <source>
        <strain evidence="1">R5988</strain>
    </source>
</reference>
<organism evidence="1 2">
    <name type="scientific">Staphylococcus epidermidis</name>
    <dbReference type="NCBI Taxonomy" id="1282"/>
    <lineage>
        <taxon>Bacteria</taxon>
        <taxon>Bacillati</taxon>
        <taxon>Bacillota</taxon>
        <taxon>Bacilli</taxon>
        <taxon>Bacillales</taxon>
        <taxon>Staphylococcaceae</taxon>
        <taxon>Staphylococcus</taxon>
    </lineage>
</organism>
<name>A0A509LRV5_STAEP</name>
<dbReference type="SUPFAM" id="SSF53098">
    <property type="entry name" value="Ribonuclease H-like"/>
    <property type="match status" value="1"/>
</dbReference>
<dbReference type="EMBL" id="JACGQI010000007">
    <property type="protein sequence ID" value="MBF2229910.1"/>
    <property type="molecule type" value="Genomic_DNA"/>
</dbReference>
<dbReference type="AlphaFoldDB" id="A0A509LRV5"/>
<sequence>MITILFYDFEVFKYDWLVVIIDSETKETHVIINDKEELEQFYKIHKGDFWIGYNSRDYDQWILKGILSGFNPKEINDFIIVQKKKGWEFSRLLHKIKLLNYDVQTSFHSLKQLEGFMGNDIRETSVDFNTRKKLTHEQLKEVIKYCKHDVEQTIQVFMKRFEEFQSHIALIQTFDLPMKNISKTKAQLSAMILDAKQPKVKRDDEMEFSIPNNLKINKYREVVTFYETTRDYDKSLKTTIAGVPHEFAWGGLHGARKNYFAKGYFLNVDVASYYPALMIEYDYLSRNVPNKKKYRQIRDKRLELKAKKDKRQAPFKIVLNSTYGAMKDKYNGLYDPRQANNVCIAGMLLLLDLIEKLEAHCEIIQSNTDGILIKMSSLNDFELIDDICFEWEERTHMELEFDHFTHVIQKDVNNYILVNDRKNIYKSKGTYVKKLNDLDNDLPIVNKAVVNYFIKNIPVEKTIRECDELIQFQKIVKVSGKYKHALYGHKVMNERVFRVFASKDSSDKALMKVKNDKPEKIGYTPNKCFINNKNIAQKKTPPHLDKEWYIAIAKKRINDFKGEHTKQLEFKM</sequence>
<dbReference type="InterPro" id="IPR043502">
    <property type="entry name" value="DNA/RNA_pol_sf"/>
</dbReference>
<dbReference type="SUPFAM" id="SSF56672">
    <property type="entry name" value="DNA/RNA polymerases"/>
    <property type="match status" value="1"/>
</dbReference>
<dbReference type="InterPro" id="IPR012337">
    <property type="entry name" value="RNaseH-like_sf"/>
</dbReference>
<evidence type="ECO:0000313" key="1">
    <source>
        <dbReference type="EMBL" id="MBF2229910.1"/>
    </source>
</evidence>
<dbReference type="Proteomes" id="UP000648077">
    <property type="component" value="Unassembled WGS sequence"/>
</dbReference>
<protein>
    <submittedName>
        <fullName evidence="1">Uncharacterized protein</fullName>
    </submittedName>
</protein>
<dbReference type="InterPro" id="IPR023211">
    <property type="entry name" value="DNA_pol_palm_dom_sf"/>
</dbReference>
<evidence type="ECO:0000313" key="2">
    <source>
        <dbReference type="Proteomes" id="UP000648077"/>
    </source>
</evidence>
<accession>A0A509LRV5</accession>
<gene>
    <name evidence="1" type="ORF">H3963_05625</name>
</gene>
<dbReference type="RefSeq" id="WP_002484609.1">
    <property type="nucleotide sequence ID" value="NZ_CAJUUW010000042.1"/>
</dbReference>
<comment type="caution">
    <text evidence="1">The sequence shown here is derived from an EMBL/GenBank/DDBJ whole genome shotgun (WGS) entry which is preliminary data.</text>
</comment>